<dbReference type="EMBL" id="ML213624">
    <property type="protein sequence ID" value="TFK35136.1"/>
    <property type="molecule type" value="Genomic_DNA"/>
</dbReference>
<dbReference type="OrthoDB" id="4791458at2759"/>
<dbReference type="InterPro" id="IPR015926">
    <property type="entry name" value="Cytolysin/lectin"/>
</dbReference>
<keyword evidence="2" id="KW-1185">Reference proteome</keyword>
<accession>A0A5C3LST1</accession>
<gene>
    <name evidence="1" type="ORF">BDQ12DRAFT_655818</name>
</gene>
<organism evidence="1 2">
    <name type="scientific">Crucibulum laeve</name>
    <dbReference type="NCBI Taxonomy" id="68775"/>
    <lineage>
        <taxon>Eukaryota</taxon>
        <taxon>Fungi</taxon>
        <taxon>Dikarya</taxon>
        <taxon>Basidiomycota</taxon>
        <taxon>Agaricomycotina</taxon>
        <taxon>Agaricomycetes</taxon>
        <taxon>Agaricomycetidae</taxon>
        <taxon>Agaricales</taxon>
        <taxon>Agaricineae</taxon>
        <taxon>Nidulariaceae</taxon>
        <taxon>Crucibulum</taxon>
    </lineage>
</organism>
<evidence type="ECO:0000313" key="1">
    <source>
        <dbReference type="EMBL" id="TFK35136.1"/>
    </source>
</evidence>
<dbReference type="InterPro" id="IPR009960">
    <property type="entry name" value="Fruit_body_lectin_fun"/>
</dbReference>
<dbReference type="AlphaFoldDB" id="A0A5C3LST1"/>
<dbReference type="Gene3D" id="2.60.270.20">
    <property type="entry name" value="Cytolysin/lectin"/>
    <property type="match status" value="1"/>
</dbReference>
<sequence length="145" mass="15885">MAYTAAVSLSFVPSHFTVVESTCWHYANGCTWEQPSSSNGSQWTLKMNGSGTSGALRLMNSSGEYIFLLVGVHNYRIWLDVLTDLKSDDTAVKIHPTYYAGGSRSGLSLVESIERSDSKGRKVSLKVTAHDGNYFRCEGHLTAVL</sequence>
<reference evidence="1 2" key="1">
    <citation type="journal article" date="2019" name="Nat. Ecol. Evol.">
        <title>Megaphylogeny resolves global patterns of mushroom evolution.</title>
        <authorList>
            <person name="Varga T."/>
            <person name="Krizsan K."/>
            <person name="Foldi C."/>
            <person name="Dima B."/>
            <person name="Sanchez-Garcia M."/>
            <person name="Sanchez-Ramirez S."/>
            <person name="Szollosi G.J."/>
            <person name="Szarkandi J.G."/>
            <person name="Papp V."/>
            <person name="Albert L."/>
            <person name="Andreopoulos W."/>
            <person name="Angelini C."/>
            <person name="Antonin V."/>
            <person name="Barry K.W."/>
            <person name="Bougher N.L."/>
            <person name="Buchanan P."/>
            <person name="Buyck B."/>
            <person name="Bense V."/>
            <person name="Catcheside P."/>
            <person name="Chovatia M."/>
            <person name="Cooper J."/>
            <person name="Damon W."/>
            <person name="Desjardin D."/>
            <person name="Finy P."/>
            <person name="Geml J."/>
            <person name="Haridas S."/>
            <person name="Hughes K."/>
            <person name="Justo A."/>
            <person name="Karasinski D."/>
            <person name="Kautmanova I."/>
            <person name="Kiss B."/>
            <person name="Kocsube S."/>
            <person name="Kotiranta H."/>
            <person name="LaButti K.M."/>
            <person name="Lechner B.E."/>
            <person name="Liimatainen K."/>
            <person name="Lipzen A."/>
            <person name="Lukacs Z."/>
            <person name="Mihaltcheva S."/>
            <person name="Morgado L.N."/>
            <person name="Niskanen T."/>
            <person name="Noordeloos M.E."/>
            <person name="Ohm R.A."/>
            <person name="Ortiz-Santana B."/>
            <person name="Ovrebo C."/>
            <person name="Racz N."/>
            <person name="Riley R."/>
            <person name="Savchenko A."/>
            <person name="Shiryaev A."/>
            <person name="Soop K."/>
            <person name="Spirin V."/>
            <person name="Szebenyi C."/>
            <person name="Tomsovsky M."/>
            <person name="Tulloss R.E."/>
            <person name="Uehling J."/>
            <person name="Grigoriev I.V."/>
            <person name="Vagvolgyi C."/>
            <person name="Papp T."/>
            <person name="Martin F.M."/>
            <person name="Miettinen O."/>
            <person name="Hibbett D.S."/>
            <person name="Nagy L.G."/>
        </authorList>
    </citation>
    <scope>NUCLEOTIDE SEQUENCE [LARGE SCALE GENOMIC DNA]</scope>
    <source>
        <strain evidence="1 2">CBS 166.37</strain>
    </source>
</reference>
<dbReference type="Pfam" id="PF07367">
    <property type="entry name" value="FB_lectin"/>
    <property type="match status" value="1"/>
</dbReference>
<name>A0A5C3LST1_9AGAR</name>
<dbReference type="Proteomes" id="UP000308652">
    <property type="component" value="Unassembled WGS sequence"/>
</dbReference>
<evidence type="ECO:0000313" key="2">
    <source>
        <dbReference type="Proteomes" id="UP000308652"/>
    </source>
</evidence>
<proteinExistence type="predicted"/>
<dbReference type="SUPFAM" id="SSF63724">
    <property type="entry name" value="Cytolysin/lectin"/>
    <property type="match status" value="1"/>
</dbReference>
<protein>
    <submittedName>
        <fullName evidence="1">Cytolysin/lectin</fullName>
    </submittedName>
</protein>